<sequence>MLWPDRGSERLRSPCCELAIKRKPNHPQDYNSSFCKQVDKPSVVCTHPKRETTLETAVHVSNNTCSEILQFLWARARQVSYEFHLVEASELSFVYYSLALRQSLCWIRDTIT</sequence>
<dbReference type="AlphaFoldDB" id="A0AAV3Y495"/>
<gene>
    <name evidence="1" type="ORF">PoB_000353800</name>
</gene>
<organism evidence="1 2">
    <name type="scientific">Plakobranchus ocellatus</name>
    <dbReference type="NCBI Taxonomy" id="259542"/>
    <lineage>
        <taxon>Eukaryota</taxon>
        <taxon>Metazoa</taxon>
        <taxon>Spiralia</taxon>
        <taxon>Lophotrochozoa</taxon>
        <taxon>Mollusca</taxon>
        <taxon>Gastropoda</taxon>
        <taxon>Heterobranchia</taxon>
        <taxon>Euthyneura</taxon>
        <taxon>Panpulmonata</taxon>
        <taxon>Sacoglossa</taxon>
        <taxon>Placobranchoidea</taxon>
        <taxon>Plakobranchidae</taxon>
        <taxon>Plakobranchus</taxon>
    </lineage>
</organism>
<accession>A0AAV3Y495</accession>
<dbReference type="EMBL" id="BLXT01000430">
    <property type="protein sequence ID" value="GFN77032.1"/>
    <property type="molecule type" value="Genomic_DNA"/>
</dbReference>
<protein>
    <submittedName>
        <fullName evidence="1">Uncharacterized protein</fullName>
    </submittedName>
</protein>
<comment type="caution">
    <text evidence="1">The sequence shown here is derived from an EMBL/GenBank/DDBJ whole genome shotgun (WGS) entry which is preliminary data.</text>
</comment>
<keyword evidence="2" id="KW-1185">Reference proteome</keyword>
<name>A0AAV3Y495_9GAST</name>
<evidence type="ECO:0000313" key="1">
    <source>
        <dbReference type="EMBL" id="GFN77032.1"/>
    </source>
</evidence>
<reference evidence="1 2" key="1">
    <citation type="journal article" date="2021" name="Elife">
        <title>Chloroplast acquisition without the gene transfer in kleptoplastic sea slugs, Plakobranchus ocellatus.</title>
        <authorList>
            <person name="Maeda T."/>
            <person name="Takahashi S."/>
            <person name="Yoshida T."/>
            <person name="Shimamura S."/>
            <person name="Takaki Y."/>
            <person name="Nagai Y."/>
            <person name="Toyoda A."/>
            <person name="Suzuki Y."/>
            <person name="Arimoto A."/>
            <person name="Ishii H."/>
            <person name="Satoh N."/>
            <person name="Nishiyama T."/>
            <person name="Hasebe M."/>
            <person name="Maruyama T."/>
            <person name="Minagawa J."/>
            <person name="Obokata J."/>
            <person name="Shigenobu S."/>
        </authorList>
    </citation>
    <scope>NUCLEOTIDE SEQUENCE [LARGE SCALE GENOMIC DNA]</scope>
</reference>
<proteinExistence type="predicted"/>
<dbReference type="Proteomes" id="UP000735302">
    <property type="component" value="Unassembled WGS sequence"/>
</dbReference>
<evidence type="ECO:0000313" key="2">
    <source>
        <dbReference type="Proteomes" id="UP000735302"/>
    </source>
</evidence>